<dbReference type="InterPro" id="IPR050126">
    <property type="entry name" value="Ap4A_hydrolase"/>
</dbReference>
<dbReference type="PANTHER" id="PTHR42850:SF2">
    <property type="entry name" value="BLL5683 PROTEIN"/>
    <property type="match status" value="1"/>
</dbReference>
<dbReference type="GeneID" id="9233760"/>
<dbReference type="OrthoDB" id="9937at2157"/>
<dbReference type="PANTHER" id="PTHR42850">
    <property type="entry name" value="METALLOPHOSPHOESTERASE"/>
    <property type="match status" value="1"/>
</dbReference>
<protein>
    <submittedName>
        <fullName evidence="2">Metallophosphoesterase</fullName>
    </submittedName>
</protein>
<keyword evidence="3" id="KW-1185">Reference proteome</keyword>
<dbReference type="Proteomes" id="UP000002573">
    <property type="component" value="Chromosome"/>
</dbReference>
<gene>
    <name evidence="2" type="ordered locus">Shell_0471</name>
</gene>
<dbReference type="RefSeq" id="WP_013142800.1">
    <property type="nucleotide sequence ID" value="NC_014205.1"/>
</dbReference>
<dbReference type="PIRSF" id="PIRSF000883">
    <property type="entry name" value="Pesterase_MJ0912"/>
    <property type="match status" value="1"/>
</dbReference>
<dbReference type="CDD" id="cd00838">
    <property type="entry name" value="MPP_superfamily"/>
    <property type="match status" value="1"/>
</dbReference>
<evidence type="ECO:0000259" key="1">
    <source>
        <dbReference type="Pfam" id="PF12850"/>
    </source>
</evidence>
<dbReference type="STRING" id="591019.Shell_0471"/>
<dbReference type="InterPro" id="IPR024654">
    <property type="entry name" value="Calcineurin-like_PHP_lpxH"/>
</dbReference>
<dbReference type="GO" id="GO:0005737">
    <property type="term" value="C:cytoplasm"/>
    <property type="evidence" value="ECO:0007669"/>
    <property type="project" value="TreeGrafter"/>
</dbReference>
<dbReference type="HOGENOM" id="CLU_074761_1_1_2"/>
<dbReference type="Pfam" id="PF12850">
    <property type="entry name" value="Metallophos_2"/>
    <property type="match status" value="1"/>
</dbReference>
<evidence type="ECO:0000313" key="2">
    <source>
        <dbReference type="EMBL" id="ADI31602.1"/>
    </source>
</evidence>
<name>D7DBQ5_STAHD</name>
<dbReference type="SUPFAM" id="SSF56300">
    <property type="entry name" value="Metallo-dependent phosphatases"/>
    <property type="match status" value="1"/>
</dbReference>
<sequence length="248" mass="28618">MKTLLISDIHGNLPALQTVLDNEVYDEIIVLGDIVDYGPFPGEVLDVLRSIGARIIRGNHDHAVGYGVDCKCGEATHWVSVWFRENITNKLLSNNDKEYLARLPLFIERDNALFVHGSPSNPLYDYLYPWIGYKEITEKISRIVTSRKYVFGKTIDKHRYKRIYVGHTHVQFMLTIDSTQVINPGSIGQPRDGDPRAAYAVVENDTVIFKRIKYPVEKIIRRYEELKIPDPYYSFLKQLLLTGRLPHR</sequence>
<dbReference type="eggNOG" id="arCOG01143">
    <property type="taxonomic scope" value="Archaea"/>
</dbReference>
<proteinExistence type="predicted"/>
<evidence type="ECO:0000313" key="3">
    <source>
        <dbReference type="Proteomes" id="UP000002573"/>
    </source>
</evidence>
<dbReference type="KEGG" id="shc:Shell_0471"/>
<dbReference type="AlphaFoldDB" id="D7DBQ5"/>
<organism evidence="2 3">
    <name type="scientific">Staphylothermus hellenicus (strain DSM 12710 / JCM 10830 / BK20S6-10-b1 / P8)</name>
    <dbReference type="NCBI Taxonomy" id="591019"/>
    <lineage>
        <taxon>Archaea</taxon>
        <taxon>Thermoproteota</taxon>
        <taxon>Thermoprotei</taxon>
        <taxon>Desulfurococcales</taxon>
        <taxon>Desulfurococcaceae</taxon>
        <taxon>Staphylothermus</taxon>
    </lineage>
</organism>
<dbReference type="InterPro" id="IPR011152">
    <property type="entry name" value="Pesterase_MJ0912"/>
</dbReference>
<dbReference type="EMBL" id="CP002051">
    <property type="protein sequence ID" value="ADI31602.1"/>
    <property type="molecule type" value="Genomic_DNA"/>
</dbReference>
<reference evidence="2 3" key="2">
    <citation type="journal article" date="2011" name="Stand. Genomic Sci.">
        <title>Complete genome sequence of Staphylothermus hellenicus P8.</title>
        <authorList>
            <person name="Anderson I."/>
            <person name="Wirth R."/>
            <person name="Lucas S."/>
            <person name="Copeland A."/>
            <person name="Lapidus A."/>
            <person name="Cheng J.F."/>
            <person name="Goodwin L."/>
            <person name="Pitluck S."/>
            <person name="Davenport K."/>
            <person name="Detter J.C."/>
            <person name="Han C."/>
            <person name="Tapia R."/>
            <person name="Land M."/>
            <person name="Hauser L."/>
            <person name="Pati A."/>
            <person name="Mikhailova N."/>
            <person name="Woyke T."/>
            <person name="Klenk H.P."/>
            <person name="Kyrpides N."/>
            <person name="Ivanova N."/>
        </authorList>
    </citation>
    <scope>NUCLEOTIDE SEQUENCE [LARGE SCALE GENOMIC DNA]</scope>
    <source>
        <strain evidence="3">DSM 12710 / JCM 10830 / BK20S6-10-b1 / P8</strain>
    </source>
</reference>
<dbReference type="GO" id="GO:0016791">
    <property type="term" value="F:phosphatase activity"/>
    <property type="evidence" value="ECO:0007669"/>
    <property type="project" value="TreeGrafter"/>
</dbReference>
<dbReference type="InterPro" id="IPR029052">
    <property type="entry name" value="Metallo-depent_PP-like"/>
</dbReference>
<reference evidence="3" key="1">
    <citation type="submission" date="2010-05" db="EMBL/GenBank/DDBJ databases">
        <title>Complete sequence of Staphylothermus hellenicus DSM 12710.</title>
        <authorList>
            <consortium name="US DOE Joint Genome Institute"/>
            <person name="Lucas S."/>
            <person name="Copeland A."/>
            <person name="Lapidus A."/>
            <person name="Cheng J.-F."/>
            <person name="Bruce D."/>
            <person name="Goodwin L."/>
            <person name="Pitluck S."/>
            <person name="Davenport K."/>
            <person name="Detter J.C."/>
            <person name="Han C."/>
            <person name="Tapia R."/>
            <person name="Larimer F."/>
            <person name="Land M."/>
            <person name="Hauser L."/>
            <person name="Kyrpides N."/>
            <person name="Mikhailova N."/>
            <person name="Anderson I.J."/>
            <person name="Woyke T."/>
        </authorList>
    </citation>
    <scope>NUCLEOTIDE SEQUENCE [LARGE SCALE GENOMIC DNA]</scope>
    <source>
        <strain evidence="3">DSM 12710 / JCM 10830 / BK20S6-10-b1 / P8</strain>
    </source>
</reference>
<dbReference type="Gene3D" id="3.60.21.10">
    <property type="match status" value="1"/>
</dbReference>
<feature type="domain" description="Calcineurin-like phosphoesterase" evidence="1">
    <location>
        <begin position="1"/>
        <end position="204"/>
    </location>
</feature>
<accession>D7DBQ5</accession>